<dbReference type="Proteomes" id="UP001055439">
    <property type="component" value="Chromosome 8"/>
</dbReference>
<accession>A0A9E7KYS5</accession>
<proteinExistence type="predicted"/>
<dbReference type="AlphaFoldDB" id="A0A9E7KYS5"/>
<evidence type="ECO:0000313" key="3">
    <source>
        <dbReference type="Proteomes" id="UP001055439"/>
    </source>
</evidence>
<dbReference type="EMBL" id="CP097510">
    <property type="protein sequence ID" value="URE31894.1"/>
    <property type="molecule type" value="Genomic_DNA"/>
</dbReference>
<name>A0A9E7KYS5_9LILI</name>
<feature type="region of interest" description="Disordered" evidence="1">
    <location>
        <begin position="43"/>
        <end position="73"/>
    </location>
</feature>
<sequence length="105" mass="11787">MLMLIYNTRTAAYLQDSLLKPGMVDNWIWVFPNLSIDSSVKTLTRTSNSRLKSPARFRSDGRPSEDPHPPRVRMPIPMRYLGAIPPLASRACGPKSVLFLPNPPP</sequence>
<protein>
    <submittedName>
        <fullName evidence="2">Uncharacterized protein</fullName>
    </submittedName>
</protein>
<evidence type="ECO:0000313" key="2">
    <source>
        <dbReference type="EMBL" id="URE31894.1"/>
    </source>
</evidence>
<reference evidence="2" key="1">
    <citation type="submission" date="2022-05" db="EMBL/GenBank/DDBJ databases">
        <title>The Musa troglodytarum L. genome provides insights into the mechanism of non-climacteric behaviour and enrichment of carotenoids.</title>
        <authorList>
            <person name="Wang J."/>
        </authorList>
    </citation>
    <scope>NUCLEOTIDE SEQUENCE</scope>
    <source>
        <tissue evidence="2">Leaf</tissue>
    </source>
</reference>
<evidence type="ECO:0000256" key="1">
    <source>
        <dbReference type="SAM" id="MobiDB-lite"/>
    </source>
</evidence>
<feature type="compositionally biased region" description="Basic and acidic residues" evidence="1">
    <location>
        <begin position="57"/>
        <end position="69"/>
    </location>
</feature>
<gene>
    <name evidence="2" type="ORF">MUK42_17639</name>
</gene>
<keyword evidence="3" id="KW-1185">Reference proteome</keyword>
<organism evidence="2 3">
    <name type="scientific">Musa troglodytarum</name>
    <name type="common">fe'i banana</name>
    <dbReference type="NCBI Taxonomy" id="320322"/>
    <lineage>
        <taxon>Eukaryota</taxon>
        <taxon>Viridiplantae</taxon>
        <taxon>Streptophyta</taxon>
        <taxon>Embryophyta</taxon>
        <taxon>Tracheophyta</taxon>
        <taxon>Spermatophyta</taxon>
        <taxon>Magnoliopsida</taxon>
        <taxon>Liliopsida</taxon>
        <taxon>Zingiberales</taxon>
        <taxon>Musaceae</taxon>
        <taxon>Musa</taxon>
    </lineage>
</organism>